<dbReference type="STRING" id="387005.A0A183HK47"/>
<dbReference type="EMBL" id="UZAJ01008494">
    <property type="protein sequence ID" value="VDO52894.1"/>
    <property type="molecule type" value="Genomic_DNA"/>
</dbReference>
<accession>A0A183HK47</accession>
<evidence type="ECO:0000313" key="2">
    <source>
        <dbReference type="Proteomes" id="UP000267606"/>
    </source>
</evidence>
<proteinExistence type="predicted"/>
<evidence type="ECO:0000313" key="3">
    <source>
        <dbReference type="WBParaSite" id="OFLC_0000785801-mRNA-1"/>
    </source>
</evidence>
<protein>
    <submittedName>
        <fullName evidence="3">BTB domain-containing protein</fullName>
    </submittedName>
</protein>
<dbReference type="GO" id="GO:0030667">
    <property type="term" value="C:secretory granule membrane"/>
    <property type="evidence" value="ECO:0007669"/>
    <property type="project" value="TreeGrafter"/>
</dbReference>
<evidence type="ECO:0000313" key="1">
    <source>
        <dbReference type="EMBL" id="VDO52894.1"/>
    </source>
</evidence>
<dbReference type="Proteomes" id="UP000267606">
    <property type="component" value="Unassembled WGS sequence"/>
</dbReference>
<dbReference type="GO" id="GO:0035091">
    <property type="term" value="F:phosphatidylinositol binding"/>
    <property type="evidence" value="ECO:0007669"/>
    <property type="project" value="TreeGrafter"/>
</dbReference>
<dbReference type="WBParaSite" id="OFLC_0000785801-mRNA-1">
    <property type="protein sequence ID" value="OFLC_0000785801-mRNA-1"/>
    <property type="gene ID" value="OFLC_0000785801"/>
</dbReference>
<dbReference type="AlphaFoldDB" id="A0A183HK47"/>
<reference evidence="3" key="1">
    <citation type="submission" date="2016-06" db="UniProtKB">
        <authorList>
            <consortium name="WormBaseParasite"/>
        </authorList>
    </citation>
    <scope>IDENTIFICATION</scope>
</reference>
<dbReference type="GO" id="GO:0016529">
    <property type="term" value="C:sarcoplasmic reticulum"/>
    <property type="evidence" value="ECO:0007669"/>
    <property type="project" value="TreeGrafter"/>
</dbReference>
<keyword evidence="2" id="KW-1185">Reference proteome</keyword>
<dbReference type="GO" id="GO:0005220">
    <property type="term" value="F:inositol 1,4,5-trisphosphate-gated calcium channel activity"/>
    <property type="evidence" value="ECO:0007669"/>
    <property type="project" value="TreeGrafter"/>
</dbReference>
<dbReference type="PANTHER" id="PTHR13715:SF102">
    <property type="entry name" value="INOSITOL 1,4,5-TRISPHOSPHATE RECEPTOR"/>
    <property type="match status" value="1"/>
</dbReference>
<gene>
    <name evidence="1" type="ORF">OFLC_LOCUS7862</name>
</gene>
<dbReference type="PANTHER" id="PTHR13715">
    <property type="entry name" value="RYANODINE RECEPTOR AND IP3 RECEPTOR"/>
    <property type="match status" value="1"/>
</dbReference>
<reference evidence="1 2" key="2">
    <citation type="submission" date="2018-11" db="EMBL/GenBank/DDBJ databases">
        <authorList>
            <consortium name="Pathogen Informatics"/>
        </authorList>
    </citation>
    <scope>NUCLEOTIDE SEQUENCE [LARGE SCALE GENOMIC DNA]</scope>
</reference>
<dbReference type="GO" id="GO:0005886">
    <property type="term" value="C:plasma membrane"/>
    <property type="evidence" value="ECO:0007669"/>
    <property type="project" value="TreeGrafter"/>
</dbReference>
<dbReference type="InterPro" id="IPR015925">
    <property type="entry name" value="Ryanodine_IP3_receptor"/>
</dbReference>
<name>A0A183HK47_9BILA</name>
<sequence>MTVIVISKTDIVELTSKNISFQICSSSDDVRVFYADSASFEQLKQLMQNTGPEELNADHPLRYHIDLVRLLALCTRGRNSTTELKCASQLSMDHIVRVLTSPYCLIQVKEVYLQFMLHCYIDADAEMKDIDNIEFIENILKNILHDIQMYIGTLLQLKEKSTLLPNSALEKYVCHTVTEVLIKLFERSS</sequence>
<organism evidence="3">
    <name type="scientific">Onchocerca flexuosa</name>
    <dbReference type="NCBI Taxonomy" id="387005"/>
    <lineage>
        <taxon>Eukaryota</taxon>
        <taxon>Metazoa</taxon>
        <taxon>Ecdysozoa</taxon>
        <taxon>Nematoda</taxon>
        <taxon>Chromadorea</taxon>
        <taxon>Rhabditida</taxon>
        <taxon>Spirurina</taxon>
        <taxon>Spiruromorpha</taxon>
        <taxon>Filarioidea</taxon>
        <taxon>Onchocercidae</taxon>
        <taxon>Onchocerca</taxon>
    </lineage>
</organism>
<dbReference type="GO" id="GO:0005509">
    <property type="term" value="F:calcium ion binding"/>
    <property type="evidence" value="ECO:0007669"/>
    <property type="project" value="TreeGrafter"/>
</dbReference>
<dbReference type="GO" id="GO:0051209">
    <property type="term" value="P:release of sequestered calcium ion into cytosol"/>
    <property type="evidence" value="ECO:0007669"/>
    <property type="project" value="TreeGrafter"/>
</dbReference>
<dbReference type="GO" id="GO:0005789">
    <property type="term" value="C:endoplasmic reticulum membrane"/>
    <property type="evidence" value="ECO:0007669"/>
    <property type="project" value="TreeGrafter"/>
</dbReference>
<dbReference type="GO" id="GO:0070679">
    <property type="term" value="F:inositol 1,4,5 trisphosphate binding"/>
    <property type="evidence" value="ECO:0007669"/>
    <property type="project" value="TreeGrafter"/>
</dbReference>